<name>A0ABT7JKF0_9DEIO</name>
<feature type="binding site" evidence="5">
    <location>
        <position position="81"/>
    </location>
    <ligand>
        <name>(2E)-4-hydroxy-3-methylbut-2-enyl diphosphate</name>
        <dbReference type="ChEBI" id="CHEBI:128753"/>
    </ligand>
</feature>
<dbReference type="CDD" id="cd13944">
    <property type="entry name" value="lytB_ispH"/>
    <property type="match status" value="1"/>
</dbReference>
<feature type="binding site" evidence="5">
    <location>
        <position position="242"/>
    </location>
    <ligand>
        <name>isopentenyl diphosphate</name>
        <dbReference type="ChEBI" id="CHEBI:128769"/>
    </ligand>
</feature>
<comment type="pathway">
    <text evidence="5">Isoprenoid biosynthesis; isopentenyl diphosphate biosynthesis via DXP pathway; isopentenyl diphosphate from 1-deoxy-D-xylulose 5-phosphate: step 6/6.</text>
</comment>
<reference evidence="6 7" key="1">
    <citation type="submission" date="2023-05" db="EMBL/GenBank/DDBJ databases">
        <authorList>
            <person name="Gao F."/>
        </authorList>
    </citation>
    <scope>NUCLEOTIDE SEQUENCE [LARGE SCALE GENOMIC DNA]</scope>
    <source>
        <strain evidence="6 7">MIMF12</strain>
    </source>
</reference>
<feature type="binding site" evidence="5">
    <location>
        <position position="286"/>
    </location>
    <ligand>
        <name>dimethylallyl diphosphate</name>
        <dbReference type="ChEBI" id="CHEBI:57623"/>
    </ligand>
</feature>
<feature type="binding site" evidence="5">
    <location>
        <position position="103"/>
    </location>
    <ligand>
        <name>[4Fe-4S] cluster</name>
        <dbReference type="ChEBI" id="CHEBI:49883"/>
    </ligand>
</feature>
<dbReference type="EC" id="1.17.7.4" evidence="5"/>
<dbReference type="Gene3D" id="3.40.50.11270">
    <property type="match status" value="1"/>
</dbReference>
<comment type="function">
    <text evidence="5">Catalyzes the conversion of 1-hydroxy-2-methyl-2-(E)-butenyl 4-diphosphate (HMBPP) into a mixture of isopentenyl diphosphate (IPP) and dimethylallyl diphosphate (DMAPP). Acts in the terminal step of the DOXP/MEP pathway for isoprenoid precursor biosynthesis.</text>
</comment>
<comment type="cofactor">
    <cofactor evidence="5">
        <name>[4Fe-4S] cluster</name>
        <dbReference type="ChEBI" id="CHEBI:49883"/>
    </cofactor>
    <text evidence="5">Binds 1 [4Fe-4S] cluster per subunit.</text>
</comment>
<feature type="binding site" evidence="5">
    <location>
        <position position="81"/>
    </location>
    <ligand>
        <name>dimethylallyl diphosphate</name>
        <dbReference type="ChEBI" id="CHEBI:57623"/>
    </ligand>
</feature>
<evidence type="ECO:0000256" key="1">
    <source>
        <dbReference type="ARBA" id="ARBA00022485"/>
    </source>
</evidence>
<feature type="binding site" evidence="5">
    <location>
        <position position="132"/>
    </location>
    <ligand>
        <name>dimethylallyl diphosphate</name>
        <dbReference type="ChEBI" id="CHEBI:57623"/>
    </ligand>
</feature>
<comment type="catalytic activity">
    <reaction evidence="5">
        <text>isopentenyl diphosphate + 2 oxidized [2Fe-2S]-[ferredoxin] + H2O = (2E)-4-hydroxy-3-methylbut-2-enyl diphosphate + 2 reduced [2Fe-2S]-[ferredoxin] + 2 H(+)</text>
        <dbReference type="Rhea" id="RHEA:24488"/>
        <dbReference type="Rhea" id="RHEA-COMP:10000"/>
        <dbReference type="Rhea" id="RHEA-COMP:10001"/>
        <dbReference type="ChEBI" id="CHEBI:15377"/>
        <dbReference type="ChEBI" id="CHEBI:15378"/>
        <dbReference type="ChEBI" id="CHEBI:33737"/>
        <dbReference type="ChEBI" id="CHEBI:33738"/>
        <dbReference type="ChEBI" id="CHEBI:128753"/>
        <dbReference type="ChEBI" id="CHEBI:128769"/>
        <dbReference type="EC" id="1.17.7.4"/>
    </reaction>
</comment>
<feature type="active site" description="Proton donor" evidence="5">
    <location>
        <position position="134"/>
    </location>
</feature>
<dbReference type="Pfam" id="PF02401">
    <property type="entry name" value="LYTB"/>
    <property type="match status" value="1"/>
</dbReference>
<dbReference type="InterPro" id="IPR003451">
    <property type="entry name" value="LytB/IspH"/>
</dbReference>
<feature type="binding site" evidence="5">
    <location>
        <position position="243"/>
    </location>
    <ligand>
        <name>isopentenyl diphosphate</name>
        <dbReference type="ChEBI" id="CHEBI:128769"/>
    </ligand>
</feature>
<dbReference type="GO" id="GO:0051745">
    <property type="term" value="F:4-hydroxy-3-methylbut-2-enyl diphosphate reductase activity"/>
    <property type="evidence" value="ECO:0007669"/>
    <property type="project" value="UniProtKB-EC"/>
</dbReference>
<dbReference type="PANTHER" id="PTHR30426">
    <property type="entry name" value="4-HYDROXY-3-METHYLBUT-2-ENYL DIPHOSPHATE REDUCTASE"/>
    <property type="match status" value="1"/>
</dbReference>
<dbReference type="Gene3D" id="3.40.1010.20">
    <property type="entry name" value="4-hydroxy-3-methylbut-2-enyl diphosphate reductase, catalytic domain"/>
    <property type="match status" value="2"/>
</dbReference>
<keyword evidence="2 5" id="KW-0479">Metal-binding</keyword>
<feature type="binding site" evidence="5">
    <location>
        <position position="243"/>
    </location>
    <ligand>
        <name>dimethylallyl diphosphate</name>
        <dbReference type="ChEBI" id="CHEBI:57623"/>
    </ligand>
</feature>
<organism evidence="6 7">
    <name type="scientific">Deinococcus rhizophilus</name>
    <dbReference type="NCBI Taxonomy" id="3049544"/>
    <lineage>
        <taxon>Bacteria</taxon>
        <taxon>Thermotogati</taxon>
        <taxon>Deinococcota</taxon>
        <taxon>Deinococci</taxon>
        <taxon>Deinococcales</taxon>
        <taxon>Deinococcaceae</taxon>
        <taxon>Deinococcus</taxon>
    </lineage>
</organism>
<comment type="catalytic activity">
    <reaction evidence="5">
        <text>dimethylallyl diphosphate + 2 oxidized [2Fe-2S]-[ferredoxin] + H2O = (2E)-4-hydroxy-3-methylbut-2-enyl diphosphate + 2 reduced [2Fe-2S]-[ferredoxin] + 2 H(+)</text>
        <dbReference type="Rhea" id="RHEA:24825"/>
        <dbReference type="Rhea" id="RHEA-COMP:10000"/>
        <dbReference type="Rhea" id="RHEA-COMP:10001"/>
        <dbReference type="ChEBI" id="CHEBI:15377"/>
        <dbReference type="ChEBI" id="CHEBI:15378"/>
        <dbReference type="ChEBI" id="CHEBI:33737"/>
        <dbReference type="ChEBI" id="CHEBI:33738"/>
        <dbReference type="ChEBI" id="CHEBI:57623"/>
        <dbReference type="ChEBI" id="CHEBI:128753"/>
        <dbReference type="EC" id="1.17.7.4"/>
    </reaction>
</comment>
<protein>
    <recommendedName>
        <fullName evidence="5">4-hydroxy-3-methylbut-2-enyl diphosphate reductase</fullName>
        <shortName evidence="5">HMBPP reductase</shortName>
        <ecNumber evidence="5">1.17.7.4</ecNumber>
    </recommendedName>
</protein>
<comment type="pathway">
    <text evidence="5">Isoprenoid biosynthesis; dimethylallyl diphosphate biosynthesis; dimethylallyl diphosphate from (2E)-4-hydroxy-3-methylbutenyl diphosphate: step 1/1.</text>
</comment>
<evidence type="ECO:0000256" key="5">
    <source>
        <dbReference type="HAMAP-Rule" id="MF_00191"/>
    </source>
</evidence>
<feature type="binding site" evidence="5">
    <location>
        <position position="43"/>
    </location>
    <ligand>
        <name>isopentenyl diphosphate</name>
        <dbReference type="ChEBI" id="CHEBI:128769"/>
    </ligand>
</feature>
<feature type="binding site" evidence="5">
    <location>
        <position position="244"/>
    </location>
    <ligand>
        <name>(2E)-4-hydroxy-3-methylbut-2-enyl diphosphate</name>
        <dbReference type="ChEBI" id="CHEBI:128753"/>
    </ligand>
</feature>
<evidence type="ECO:0000256" key="3">
    <source>
        <dbReference type="ARBA" id="ARBA00023004"/>
    </source>
</evidence>
<feature type="binding site" evidence="5">
    <location>
        <position position="242"/>
    </location>
    <ligand>
        <name>dimethylallyl diphosphate</name>
        <dbReference type="ChEBI" id="CHEBI:57623"/>
    </ligand>
</feature>
<proteinExistence type="inferred from homology"/>
<keyword evidence="7" id="KW-1185">Reference proteome</keyword>
<sequence length="336" mass="36553">MIERIHLAKPRGFCAGVVMAIGAVEKAARQETGPLTVYHSIVHNHTVVERLERQGGVQFVESLDDISGLPQGSETVVFSAHGVSPAVRERARSLGLATIDATCPLVTKVHTEAKKYAREGYTILLIGDSARHQEVIGTRGEAPEQTIVVGVLGQRHKEGPDEGLHDPYTVEVPDPGRVVVLTQTTLSVDDTRRTVDILRGRFPALVVPPSEDLCYATKNRQDAVKAIAPQVDAFLVLTSPHSSNGMRLLELARDLCGRAERLETAADLAGLDLTGIKALGITSAASTPDDLVQEVVAHFRALNPALDVVEEGEWENIEFREPRKILPTQELPRTMR</sequence>
<feature type="binding site" evidence="5">
    <location>
        <position position="81"/>
    </location>
    <ligand>
        <name>isopentenyl diphosphate</name>
        <dbReference type="ChEBI" id="CHEBI:128769"/>
    </ligand>
</feature>
<dbReference type="NCBIfam" id="TIGR00216">
    <property type="entry name" value="ispH_lytB"/>
    <property type="match status" value="1"/>
</dbReference>
<dbReference type="Proteomes" id="UP001302059">
    <property type="component" value="Unassembled WGS sequence"/>
</dbReference>
<feature type="binding site" evidence="5">
    <location>
        <position position="214"/>
    </location>
    <ligand>
        <name>[4Fe-4S] cluster</name>
        <dbReference type="ChEBI" id="CHEBI:49883"/>
    </ligand>
</feature>
<feature type="binding site" evidence="5">
    <location>
        <position position="43"/>
    </location>
    <ligand>
        <name>dimethylallyl diphosphate</name>
        <dbReference type="ChEBI" id="CHEBI:57623"/>
    </ligand>
</feature>
<evidence type="ECO:0000313" key="7">
    <source>
        <dbReference type="Proteomes" id="UP001302059"/>
    </source>
</evidence>
<comment type="caution">
    <text evidence="6">The sequence shown here is derived from an EMBL/GenBank/DDBJ whole genome shotgun (WGS) entry which is preliminary data.</text>
</comment>
<comment type="similarity">
    <text evidence="5">Belongs to the IspH family.</text>
</comment>
<gene>
    <name evidence="5 6" type="primary">ispH</name>
    <name evidence="6" type="ORF">QOL99_15465</name>
</gene>
<feature type="binding site" evidence="5">
    <location>
        <position position="242"/>
    </location>
    <ligand>
        <name>(2E)-4-hydroxy-3-methylbut-2-enyl diphosphate</name>
        <dbReference type="ChEBI" id="CHEBI:128753"/>
    </ligand>
</feature>
<feature type="binding site" evidence="5">
    <location>
        <position position="286"/>
    </location>
    <ligand>
        <name>isopentenyl diphosphate</name>
        <dbReference type="ChEBI" id="CHEBI:128769"/>
    </ligand>
</feature>
<keyword evidence="1 5" id="KW-0004">4Fe-4S</keyword>
<evidence type="ECO:0000256" key="4">
    <source>
        <dbReference type="ARBA" id="ARBA00023014"/>
    </source>
</evidence>
<evidence type="ECO:0000313" key="6">
    <source>
        <dbReference type="EMBL" id="MDL2345537.1"/>
    </source>
</evidence>
<feature type="binding site" evidence="5">
    <location>
        <position position="184"/>
    </location>
    <ligand>
        <name>(2E)-4-hydroxy-3-methylbut-2-enyl diphosphate</name>
        <dbReference type="ChEBI" id="CHEBI:128753"/>
    </ligand>
</feature>
<feature type="binding site" evidence="5">
    <location>
        <position position="132"/>
    </location>
    <ligand>
        <name>isopentenyl diphosphate</name>
        <dbReference type="ChEBI" id="CHEBI:128769"/>
    </ligand>
</feature>
<keyword evidence="3 5" id="KW-0408">Iron</keyword>
<keyword evidence="5" id="KW-0414">Isoprene biosynthesis</keyword>
<feature type="binding site" evidence="5">
    <location>
        <position position="244"/>
    </location>
    <ligand>
        <name>isopentenyl diphosphate</name>
        <dbReference type="ChEBI" id="CHEBI:128769"/>
    </ligand>
</feature>
<accession>A0ABT7JKF0</accession>
<feature type="binding site" evidence="5">
    <location>
        <position position="43"/>
    </location>
    <ligand>
        <name>(2E)-4-hydroxy-3-methylbut-2-enyl diphosphate</name>
        <dbReference type="ChEBI" id="CHEBI:128753"/>
    </ligand>
</feature>
<evidence type="ECO:0000256" key="2">
    <source>
        <dbReference type="ARBA" id="ARBA00022723"/>
    </source>
</evidence>
<dbReference type="EMBL" id="JASNGB010000222">
    <property type="protein sequence ID" value="MDL2345537.1"/>
    <property type="molecule type" value="Genomic_DNA"/>
</dbReference>
<feature type="binding site" evidence="5">
    <location>
        <position position="14"/>
    </location>
    <ligand>
        <name>[4Fe-4S] cluster</name>
        <dbReference type="ChEBI" id="CHEBI:49883"/>
    </ligand>
</feature>
<keyword evidence="5 6" id="KW-0560">Oxidoreductase</keyword>
<dbReference type="HAMAP" id="MF_00191">
    <property type="entry name" value="IspH"/>
    <property type="match status" value="1"/>
</dbReference>
<feature type="binding site" evidence="5">
    <location>
        <position position="132"/>
    </location>
    <ligand>
        <name>(2E)-4-hydroxy-3-methylbut-2-enyl diphosphate</name>
        <dbReference type="ChEBI" id="CHEBI:128753"/>
    </ligand>
</feature>
<feature type="binding site" evidence="5">
    <location>
        <position position="286"/>
    </location>
    <ligand>
        <name>(2E)-4-hydroxy-3-methylbut-2-enyl diphosphate</name>
        <dbReference type="ChEBI" id="CHEBI:128753"/>
    </ligand>
</feature>
<keyword evidence="4 5" id="KW-0411">Iron-sulfur</keyword>
<dbReference type="RefSeq" id="WP_285525132.1">
    <property type="nucleotide sequence ID" value="NZ_JASNGB010000222.1"/>
</dbReference>
<feature type="binding site" evidence="5">
    <location>
        <position position="244"/>
    </location>
    <ligand>
        <name>dimethylallyl diphosphate</name>
        <dbReference type="ChEBI" id="CHEBI:57623"/>
    </ligand>
</feature>
<dbReference type="PANTHER" id="PTHR30426:SF0">
    <property type="entry name" value="4-HYDROXY-3-METHYLBUT-2-ENYL DIPHOSPHATE REDUCTASE"/>
    <property type="match status" value="1"/>
</dbReference>
<feature type="binding site" evidence="5">
    <location>
        <position position="243"/>
    </location>
    <ligand>
        <name>(2E)-4-hydroxy-3-methylbut-2-enyl diphosphate</name>
        <dbReference type="ChEBI" id="CHEBI:128753"/>
    </ligand>
</feature>